<comment type="similarity">
    <text evidence="1 2">Belongs to the CutC family.</text>
</comment>
<dbReference type="Pfam" id="PF03932">
    <property type="entry name" value="CutC"/>
    <property type="match status" value="1"/>
</dbReference>
<sequence>MNEQKMKLEIVSTSVQSAIHAEKGRADRIELCSELTVGGITPSYGLIRQVLEKISIPVFVLIRPRSGNFVYSDDEFEILKKDIQICKDLGCAGIVSGVLNEDNSVDFIRTKKLIELSRPLSFTFHRAFDLTPHPFDDLDKLIEIGAERILTSGQNDSAEKGLKILVKLKEKAQNRITILPGGGINAGNVHLFKENGFTEIHASASSVYHQDEPFKIKLNSEKFFDETKLFESDLEKIKVLTQIIN</sequence>
<gene>
    <name evidence="2" type="primary">cutC</name>
    <name evidence="3" type="ORF">SAMN06296427_103148</name>
</gene>
<dbReference type="PANTHER" id="PTHR12598:SF0">
    <property type="entry name" value="COPPER HOMEOSTASIS PROTEIN CUTC HOMOLOG"/>
    <property type="match status" value="1"/>
</dbReference>
<dbReference type="GO" id="GO:0005507">
    <property type="term" value="F:copper ion binding"/>
    <property type="evidence" value="ECO:0007669"/>
    <property type="project" value="TreeGrafter"/>
</dbReference>
<evidence type="ECO:0000256" key="1">
    <source>
        <dbReference type="ARBA" id="ARBA00007768"/>
    </source>
</evidence>
<dbReference type="Proteomes" id="UP000192393">
    <property type="component" value="Unassembled WGS sequence"/>
</dbReference>
<evidence type="ECO:0000256" key="2">
    <source>
        <dbReference type="HAMAP-Rule" id="MF_00795"/>
    </source>
</evidence>
<comment type="caution">
    <text evidence="2">Once thought to be involved in copper homeostasis, experiments in E.coli have shown this is not the case.</text>
</comment>
<organism evidence="3 4">
    <name type="scientific">Moheibacter sediminis</name>
    <dbReference type="NCBI Taxonomy" id="1434700"/>
    <lineage>
        <taxon>Bacteria</taxon>
        <taxon>Pseudomonadati</taxon>
        <taxon>Bacteroidota</taxon>
        <taxon>Flavobacteriia</taxon>
        <taxon>Flavobacteriales</taxon>
        <taxon>Weeksellaceae</taxon>
        <taxon>Moheibacter</taxon>
    </lineage>
</organism>
<dbReference type="Gene3D" id="3.20.20.380">
    <property type="entry name" value="Copper homeostasis (CutC) domain"/>
    <property type="match status" value="1"/>
</dbReference>
<evidence type="ECO:0000313" key="3">
    <source>
        <dbReference type="EMBL" id="SMC50577.1"/>
    </source>
</evidence>
<dbReference type="AlphaFoldDB" id="A0A1W1ZQD5"/>
<accession>A0A1W1ZQD5</accession>
<keyword evidence="2" id="KW-0963">Cytoplasm</keyword>
<dbReference type="InterPro" id="IPR036822">
    <property type="entry name" value="CutC-like_dom_sf"/>
</dbReference>
<dbReference type="EMBL" id="FWXS01000003">
    <property type="protein sequence ID" value="SMC50577.1"/>
    <property type="molecule type" value="Genomic_DNA"/>
</dbReference>
<dbReference type="SUPFAM" id="SSF110395">
    <property type="entry name" value="CutC-like"/>
    <property type="match status" value="1"/>
</dbReference>
<dbReference type="GO" id="GO:0005737">
    <property type="term" value="C:cytoplasm"/>
    <property type="evidence" value="ECO:0007669"/>
    <property type="project" value="UniProtKB-SubCell"/>
</dbReference>
<dbReference type="STRING" id="1434700.SAMN06296427_103148"/>
<dbReference type="InterPro" id="IPR005627">
    <property type="entry name" value="CutC-like"/>
</dbReference>
<keyword evidence="4" id="KW-1185">Reference proteome</keyword>
<proteinExistence type="inferred from homology"/>
<reference evidence="3 4" key="1">
    <citation type="submission" date="2017-04" db="EMBL/GenBank/DDBJ databases">
        <authorList>
            <person name="Afonso C.L."/>
            <person name="Miller P.J."/>
            <person name="Scott M.A."/>
            <person name="Spackman E."/>
            <person name="Goraichik I."/>
            <person name="Dimitrov K.M."/>
            <person name="Suarez D.L."/>
            <person name="Swayne D.E."/>
        </authorList>
    </citation>
    <scope>NUCLEOTIDE SEQUENCE [LARGE SCALE GENOMIC DNA]</scope>
    <source>
        <strain evidence="3 4">CGMCC 1.12708</strain>
    </source>
</reference>
<name>A0A1W1ZQD5_9FLAO</name>
<dbReference type="FunFam" id="3.20.20.380:FF:000001">
    <property type="entry name" value="Copper homeostasis protein CutC"/>
    <property type="match status" value="1"/>
</dbReference>
<dbReference type="PANTHER" id="PTHR12598">
    <property type="entry name" value="COPPER HOMEOSTASIS PROTEIN CUTC"/>
    <property type="match status" value="1"/>
</dbReference>
<dbReference type="HAMAP" id="MF_00795">
    <property type="entry name" value="CutC"/>
    <property type="match status" value="1"/>
</dbReference>
<evidence type="ECO:0000313" key="4">
    <source>
        <dbReference type="Proteomes" id="UP000192393"/>
    </source>
</evidence>
<protein>
    <recommendedName>
        <fullName evidence="2">PF03932 family protein CutC</fullName>
    </recommendedName>
</protein>
<comment type="subcellular location">
    <subcellularLocation>
        <location evidence="2">Cytoplasm</location>
    </subcellularLocation>
</comment>